<feature type="domain" description="Kinesin motor" evidence="6">
    <location>
        <begin position="129"/>
        <end position="155"/>
    </location>
</feature>
<evidence type="ECO:0000256" key="1">
    <source>
        <dbReference type="ARBA" id="ARBA00004245"/>
    </source>
</evidence>
<accession>A0A6H5GCL5</accession>
<dbReference type="Proteomes" id="UP000479000">
    <property type="component" value="Unassembled WGS sequence"/>
</dbReference>
<sequence>MSLVLPGQNDVSTPRGARDFTGARSGVLVHFSVNHSRPLGVLASSGKTRIIPVREYSSSHCLGVLAIYPWSTSTRFGETGIRAPTRGRWPISSIKSPTDHSPFGIGQNAFGTLCKFAQGPNRFRKPSTIACVSPARSNVTETLNTLRYASRAKRIRNKPIVVMVTSRINLKTPPNINFDRIAEMEPSELSDLVRHYAQENDALRKENTDLFLQRDLLIRDQELVCRENERLLKKLEDVNT</sequence>
<evidence type="ECO:0000313" key="8">
    <source>
        <dbReference type="Proteomes" id="UP000479000"/>
    </source>
</evidence>
<dbReference type="EMBL" id="CADCXU010009068">
    <property type="protein sequence ID" value="CAA9999896.1"/>
    <property type="molecule type" value="Genomic_DNA"/>
</dbReference>
<keyword evidence="4" id="KW-0963">Cytoplasm</keyword>
<keyword evidence="2" id="KW-0547">Nucleotide-binding</keyword>
<organism evidence="7 8">
    <name type="scientific">Nesidiocoris tenuis</name>
    <dbReference type="NCBI Taxonomy" id="355587"/>
    <lineage>
        <taxon>Eukaryota</taxon>
        <taxon>Metazoa</taxon>
        <taxon>Ecdysozoa</taxon>
        <taxon>Arthropoda</taxon>
        <taxon>Hexapoda</taxon>
        <taxon>Insecta</taxon>
        <taxon>Pterygota</taxon>
        <taxon>Neoptera</taxon>
        <taxon>Paraneoptera</taxon>
        <taxon>Hemiptera</taxon>
        <taxon>Heteroptera</taxon>
        <taxon>Panheteroptera</taxon>
        <taxon>Cimicomorpha</taxon>
        <taxon>Miridae</taxon>
        <taxon>Dicyphina</taxon>
        <taxon>Nesidiocoris</taxon>
    </lineage>
</organism>
<comment type="subcellular location">
    <subcellularLocation>
        <location evidence="1">Cytoplasm</location>
        <location evidence="1">Cytoskeleton</location>
    </subcellularLocation>
</comment>
<dbReference type="InterPro" id="IPR001752">
    <property type="entry name" value="Kinesin_motor_dom"/>
</dbReference>
<dbReference type="OrthoDB" id="3176171at2759"/>
<dbReference type="InterPro" id="IPR036961">
    <property type="entry name" value="Kinesin_motor_dom_sf"/>
</dbReference>
<dbReference type="GO" id="GO:0007018">
    <property type="term" value="P:microtubule-based movement"/>
    <property type="evidence" value="ECO:0007669"/>
    <property type="project" value="InterPro"/>
</dbReference>
<dbReference type="GO" id="GO:0051231">
    <property type="term" value="P:spindle elongation"/>
    <property type="evidence" value="ECO:0007669"/>
    <property type="project" value="TreeGrafter"/>
</dbReference>
<dbReference type="PANTHER" id="PTHR47969:SF33">
    <property type="entry name" value="KINESIN-LIKE PROTEIN"/>
    <property type="match status" value="1"/>
</dbReference>
<dbReference type="SUPFAM" id="SSF52540">
    <property type="entry name" value="P-loop containing nucleoside triphosphate hydrolases"/>
    <property type="match status" value="1"/>
</dbReference>
<comment type="caution">
    <text evidence="5">Lacks conserved residue(s) required for the propagation of feature annotation.</text>
</comment>
<comment type="similarity">
    <text evidence="5">Belongs to the TRAFAC class myosin-kinesin ATPase superfamily. Kinesin family.</text>
</comment>
<dbReference type="GO" id="GO:0005524">
    <property type="term" value="F:ATP binding"/>
    <property type="evidence" value="ECO:0007669"/>
    <property type="project" value="UniProtKB-KW"/>
</dbReference>
<evidence type="ECO:0000256" key="3">
    <source>
        <dbReference type="ARBA" id="ARBA00022840"/>
    </source>
</evidence>
<dbReference type="GO" id="GO:0005875">
    <property type="term" value="C:microtubule associated complex"/>
    <property type="evidence" value="ECO:0007669"/>
    <property type="project" value="TreeGrafter"/>
</dbReference>
<evidence type="ECO:0000256" key="5">
    <source>
        <dbReference type="PROSITE-ProRule" id="PRU00283"/>
    </source>
</evidence>
<dbReference type="Gene3D" id="3.40.850.10">
    <property type="entry name" value="Kinesin motor domain"/>
    <property type="match status" value="1"/>
</dbReference>
<dbReference type="GO" id="GO:0008017">
    <property type="term" value="F:microtubule binding"/>
    <property type="evidence" value="ECO:0007669"/>
    <property type="project" value="InterPro"/>
</dbReference>
<dbReference type="AlphaFoldDB" id="A0A6H5GCL5"/>
<dbReference type="InterPro" id="IPR027417">
    <property type="entry name" value="P-loop_NTPase"/>
</dbReference>
<dbReference type="PROSITE" id="PS50067">
    <property type="entry name" value="KINESIN_MOTOR_2"/>
    <property type="match status" value="1"/>
</dbReference>
<evidence type="ECO:0000313" key="7">
    <source>
        <dbReference type="EMBL" id="CAA9999896.1"/>
    </source>
</evidence>
<reference evidence="7 8" key="1">
    <citation type="submission" date="2020-02" db="EMBL/GenBank/DDBJ databases">
        <authorList>
            <person name="Ferguson B K."/>
        </authorList>
    </citation>
    <scope>NUCLEOTIDE SEQUENCE [LARGE SCALE GENOMIC DNA]</scope>
</reference>
<keyword evidence="4" id="KW-0206">Cytoskeleton</keyword>
<gene>
    <name evidence="7" type="ORF">NTEN_LOCUS6122</name>
</gene>
<dbReference type="PANTHER" id="PTHR47969">
    <property type="entry name" value="CHROMOSOME-ASSOCIATED KINESIN KIF4A-RELATED"/>
    <property type="match status" value="1"/>
</dbReference>
<dbReference type="GO" id="GO:0003777">
    <property type="term" value="F:microtubule motor activity"/>
    <property type="evidence" value="ECO:0007669"/>
    <property type="project" value="InterPro"/>
</dbReference>
<keyword evidence="8" id="KW-1185">Reference proteome</keyword>
<proteinExistence type="inferred from homology"/>
<protein>
    <recommendedName>
        <fullName evidence="6">Kinesin motor domain-containing protein</fullName>
    </recommendedName>
</protein>
<dbReference type="InterPro" id="IPR027640">
    <property type="entry name" value="Kinesin-like_fam"/>
</dbReference>
<evidence type="ECO:0000256" key="2">
    <source>
        <dbReference type="ARBA" id="ARBA00022741"/>
    </source>
</evidence>
<name>A0A6H5GCL5_9HEMI</name>
<keyword evidence="3" id="KW-0067">ATP-binding</keyword>
<evidence type="ECO:0000259" key="6">
    <source>
        <dbReference type="PROSITE" id="PS50067"/>
    </source>
</evidence>
<dbReference type="GO" id="GO:0007052">
    <property type="term" value="P:mitotic spindle organization"/>
    <property type="evidence" value="ECO:0007669"/>
    <property type="project" value="TreeGrafter"/>
</dbReference>
<evidence type="ECO:0000256" key="4">
    <source>
        <dbReference type="ARBA" id="ARBA00023212"/>
    </source>
</evidence>